<dbReference type="InterPro" id="IPR042235">
    <property type="entry name" value="ZP-C_dom"/>
</dbReference>
<dbReference type="GO" id="GO:0005539">
    <property type="term" value="F:glycosaminoglycan binding"/>
    <property type="evidence" value="ECO:0007669"/>
    <property type="project" value="TreeGrafter"/>
</dbReference>
<evidence type="ECO:0000256" key="2">
    <source>
        <dbReference type="ARBA" id="ARBA00023157"/>
    </source>
</evidence>
<dbReference type="GO" id="GO:0016477">
    <property type="term" value="P:cell migration"/>
    <property type="evidence" value="ECO:0007669"/>
    <property type="project" value="TreeGrafter"/>
</dbReference>
<dbReference type="Gene3D" id="2.60.40.4100">
    <property type="entry name" value="Zona pellucida, ZP-C domain"/>
    <property type="match status" value="1"/>
</dbReference>
<dbReference type="GeneID" id="110202146"/>
<reference evidence="7" key="1">
    <citation type="submission" date="2025-08" db="UniProtKB">
        <authorList>
            <consortium name="RefSeq"/>
        </authorList>
    </citation>
    <scope>IDENTIFICATION</scope>
    <source>
        <tissue evidence="7">Spleen</tissue>
    </source>
</reference>
<dbReference type="FunCoup" id="A0A6P5JI00">
    <property type="interactions" value="12"/>
</dbReference>
<dbReference type="RefSeq" id="XP_020833855.1">
    <property type="nucleotide sequence ID" value="XM_020978196.1"/>
</dbReference>
<sequence>MGVSVPSEPLTKVVFGCLWQWFSSGRWTHPGTLANFPGRGQESQCELSLWPACLSPALSSPGPRRPPFNLIVSSSDTFQRFPGPCVVPANSPVFMEASLAEPSSRWGLFLHRCSLSPSSDPTQGSPVLLLLRGGCPAEASVSFHPPPPGSLPQTRLSFRLRPIFNASVQFLHCQLGLCRRRGALRRDPRSADHPPRCLSQDEACTGSGSREEVVGESPHVHTLSQPIIVTVPQPLHRPPRIPPAQSQAGLSQVLHPDPQAPGCGGLEPAPVVAIAVSAFVLGAALTAGLGLIYVHTAPSPLRAAPSGSPSASQPRRSQ</sequence>
<protein>
    <submittedName>
        <fullName evidence="7">Transforming growth factor-beta receptor type 3-like protein</fullName>
    </submittedName>
</protein>
<feature type="compositionally biased region" description="Basic and acidic residues" evidence="3">
    <location>
        <begin position="186"/>
        <end position="195"/>
    </location>
</feature>
<feature type="domain" description="ZP" evidence="5">
    <location>
        <begin position="1"/>
        <end position="204"/>
    </location>
</feature>
<feature type="transmembrane region" description="Helical" evidence="4">
    <location>
        <begin position="271"/>
        <end position="294"/>
    </location>
</feature>
<keyword evidence="6" id="KW-1185">Reference proteome</keyword>
<dbReference type="GO" id="GO:0050431">
    <property type="term" value="F:transforming growth factor beta binding"/>
    <property type="evidence" value="ECO:0007669"/>
    <property type="project" value="TreeGrafter"/>
</dbReference>
<dbReference type="AlphaFoldDB" id="A0A6P5JI00"/>
<evidence type="ECO:0000256" key="1">
    <source>
        <dbReference type="ARBA" id="ARBA00022729"/>
    </source>
</evidence>
<organism evidence="6 7">
    <name type="scientific">Phascolarctos cinereus</name>
    <name type="common">Koala</name>
    <dbReference type="NCBI Taxonomy" id="38626"/>
    <lineage>
        <taxon>Eukaryota</taxon>
        <taxon>Metazoa</taxon>
        <taxon>Chordata</taxon>
        <taxon>Craniata</taxon>
        <taxon>Vertebrata</taxon>
        <taxon>Euteleostomi</taxon>
        <taxon>Mammalia</taxon>
        <taxon>Metatheria</taxon>
        <taxon>Diprotodontia</taxon>
        <taxon>Phascolarctidae</taxon>
        <taxon>Phascolarctos</taxon>
    </lineage>
</organism>
<keyword evidence="2" id="KW-1015">Disulfide bond</keyword>
<dbReference type="InterPro" id="IPR055355">
    <property type="entry name" value="ZP-C"/>
</dbReference>
<dbReference type="GO" id="GO:0001837">
    <property type="term" value="P:epithelial to mesenchymal transition"/>
    <property type="evidence" value="ECO:0007669"/>
    <property type="project" value="TreeGrafter"/>
</dbReference>
<proteinExistence type="predicted"/>
<feature type="region of interest" description="Disordered" evidence="3">
    <location>
        <begin position="186"/>
        <end position="219"/>
    </location>
</feature>
<dbReference type="PROSITE" id="PS51034">
    <property type="entry name" value="ZP_2"/>
    <property type="match status" value="1"/>
</dbReference>
<keyword evidence="4" id="KW-1133">Transmembrane helix</keyword>
<dbReference type="GO" id="GO:0017015">
    <property type="term" value="P:regulation of transforming growth factor beta receptor signaling pathway"/>
    <property type="evidence" value="ECO:0007669"/>
    <property type="project" value="TreeGrafter"/>
</dbReference>
<dbReference type="PANTHER" id="PTHR14002:SF9">
    <property type="entry name" value="TRANSFORMING GROWTH FACTOR-BETA RECEPTOR TYPE 3-LIKE PROTEIN"/>
    <property type="match status" value="1"/>
</dbReference>
<evidence type="ECO:0000259" key="5">
    <source>
        <dbReference type="PROSITE" id="PS51034"/>
    </source>
</evidence>
<dbReference type="GO" id="GO:0005114">
    <property type="term" value="F:type II transforming growth factor beta receptor binding"/>
    <property type="evidence" value="ECO:0007669"/>
    <property type="project" value="TreeGrafter"/>
</dbReference>
<dbReference type="GO" id="GO:0005024">
    <property type="term" value="F:transforming growth factor beta receptor activity"/>
    <property type="evidence" value="ECO:0007669"/>
    <property type="project" value="TreeGrafter"/>
</dbReference>
<accession>A0A6P5JI00</accession>
<keyword evidence="1" id="KW-0732">Signal</keyword>
<dbReference type="KEGG" id="pcw:110202146"/>
<dbReference type="CTD" id="100507588"/>
<dbReference type="InParanoid" id="A0A6P5JI00"/>
<dbReference type="Proteomes" id="UP000515140">
    <property type="component" value="Unplaced"/>
</dbReference>
<gene>
    <name evidence="7" type="primary">TGFBR3L</name>
</gene>
<evidence type="ECO:0000256" key="4">
    <source>
        <dbReference type="SAM" id="Phobius"/>
    </source>
</evidence>
<dbReference type="InterPro" id="IPR001507">
    <property type="entry name" value="ZP_dom"/>
</dbReference>
<dbReference type="PANTHER" id="PTHR14002">
    <property type="entry name" value="ENDOGLIN/TGF-BETA RECEPTOR TYPE III"/>
    <property type="match status" value="1"/>
</dbReference>
<dbReference type="Pfam" id="PF00100">
    <property type="entry name" value="Zona_pellucida"/>
    <property type="match status" value="1"/>
</dbReference>
<evidence type="ECO:0000313" key="6">
    <source>
        <dbReference type="Proteomes" id="UP000515140"/>
    </source>
</evidence>
<evidence type="ECO:0000313" key="7">
    <source>
        <dbReference type="RefSeq" id="XP_020833855.1"/>
    </source>
</evidence>
<keyword evidence="4" id="KW-0812">Transmembrane</keyword>
<name>A0A6P5JI00_PHACI</name>
<evidence type="ECO:0000256" key="3">
    <source>
        <dbReference type="SAM" id="MobiDB-lite"/>
    </source>
</evidence>
<keyword evidence="4" id="KW-0472">Membrane</keyword>
<dbReference type="GO" id="GO:0007179">
    <property type="term" value="P:transforming growth factor beta receptor signaling pathway"/>
    <property type="evidence" value="ECO:0007669"/>
    <property type="project" value="TreeGrafter"/>
</dbReference>